<evidence type="ECO:0000313" key="6">
    <source>
        <dbReference type="Proteomes" id="UP000269289"/>
    </source>
</evidence>
<dbReference type="Gene3D" id="1.10.357.140">
    <property type="entry name" value="UbiA prenyltransferase"/>
    <property type="match status" value="1"/>
</dbReference>
<reference evidence="5 6" key="1">
    <citation type="submission" date="2018-10" db="EMBL/GenBank/DDBJ databases">
        <title>Isolation, diversity and antifungal activity of actinobacteria from wheat.</title>
        <authorList>
            <person name="Han C."/>
        </authorList>
    </citation>
    <scope>NUCLEOTIDE SEQUENCE [LARGE SCALE GENOMIC DNA]</scope>
    <source>
        <strain evidence="5 6">NEAU-YY56</strain>
    </source>
</reference>
<gene>
    <name evidence="5" type="ORF">EBM89_19750</name>
</gene>
<keyword evidence="2" id="KW-0812">Transmembrane</keyword>
<dbReference type="GO" id="GO:0016020">
    <property type="term" value="C:membrane"/>
    <property type="evidence" value="ECO:0007669"/>
    <property type="project" value="UniProtKB-SubCell"/>
</dbReference>
<dbReference type="PANTHER" id="PTHR42723:SF1">
    <property type="entry name" value="CHLOROPHYLL SYNTHASE, CHLOROPLASTIC"/>
    <property type="match status" value="1"/>
</dbReference>
<proteinExistence type="predicted"/>
<sequence>MHDLVELVRGPAVLTVLGDTVAGAAAAGLGLRGRRVLLPVASACLYAGGMALNDWADRDLDAVERPERPIPSGRMSPRRALGVAAGLGAAGVLLAGIAGGRRALAVAVPLAASVWLYDAHLKDTPAGPAAMATCRGLDVLLGAGVGHLRRAVPAAVAVAAHTAALTTLSRGEVHGTTPRVAAAAATTTAVVAGWASASPPEARAAALTGALTATGAYLAQVLPAQVAAAREPTAGRARAATG</sequence>
<dbReference type="Proteomes" id="UP000269289">
    <property type="component" value="Unassembled WGS sequence"/>
</dbReference>
<dbReference type="Pfam" id="PF01040">
    <property type="entry name" value="UbiA"/>
    <property type="match status" value="1"/>
</dbReference>
<evidence type="ECO:0000256" key="1">
    <source>
        <dbReference type="ARBA" id="ARBA00004141"/>
    </source>
</evidence>
<accession>A0A3M2IN60</accession>
<dbReference type="PANTHER" id="PTHR42723">
    <property type="entry name" value="CHLOROPHYLL SYNTHASE"/>
    <property type="match status" value="1"/>
</dbReference>
<dbReference type="AlphaFoldDB" id="A0A3M2IN60"/>
<dbReference type="InterPro" id="IPR000537">
    <property type="entry name" value="UbiA_prenyltransferase"/>
</dbReference>
<comment type="subcellular location">
    <subcellularLocation>
        <location evidence="1">Membrane</location>
        <topology evidence="1">Multi-pass membrane protein</topology>
    </subcellularLocation>
</comment>
<evidence type="ECO:0000256" key="3">
    <source>
        <dbReference type="ARBA" id="ARBA00022989"/>
    </source>
</evidence>
<dbReference type="InterPro" id="IPR050475">
    <property type="entry name" value="Prenyltransferase_related"/>
</dbReference>
<keyword evidence="5" id="KW-0808">Transferase</keyword>
<keyword evidence="6" id="KW-1185">Reference proteome</keyword>
<evidence type="ECO:0000313" key="5">
    <source>
        <dbReference type="EMBL" id="RMI03352.1"/>
    </source>
</evidence>
<dbReference type="InterPro" id="IPR044878">
    <property type="entry name" value="UbiA_sf"/>
</dbReference>
<comment type="caution">
    <text evidence="5">The sequence shown here is derived from an EMBL/GenBank/DDBJ whole genome shotgun (WGS) entry which is preliminary data.</text>
</comment>
<keyword evidence="3" id="KW-1133">Transmembrane helix</keyword>
<keyword evidence="4" id="KW-0472">Membrane</keyword>
<evidence type="ECO:0000256" key="4">
    <source>
        <dbReference type="ARBA" id="ARBA00023136"/>
    </source>
</evidence>
<dbReference type="GO" id="GO:0016765">
    <property type="term" value="F:transferase activity, transferring alkyl or aryl (other than methyl) groups"/>
    <property type="evidence" value="ECO:0007669"/>
    <property type="project" value="InterPro"/>
</dbReference>
<dbReference type="EMBL" id="RFFI01000194">
    <property type="protein sequence ID" value="RMI03352.1"/>
    <property type="molecule type" value="Genomic_DNA"/>
</dbReference>
<protein>
    <submittedName>
        <fullName evidence="5">4-hydroxybenzoate polyprenyltransferase</fullName>
    </submittedName>
</protein>
<dbReference type="NCBIfam" id="NF045897">
    <property type="entry name" value="SCO3242_trans"/>
    <property type="match status" value="1"/>
</dbReference>
<feature type="non-terminal residue" evidence="5">
    <location>
        <position position="242"/>
    </location>
</feature>
<dbReference type="OrthoDB" id="2908954at2"/>
<name>A0A3M2IN60_9CELL</name>
<organism evidence="5 6">
    <name type="scientific">Cellulomonas triticagri</name>
    <dbReference type="NCBI Taxonomy" id="2483352"/>
    <lineage>
        <taxon>Bacteria</taxon>
        <taxon>Bacillati</taxon>
        <taxon>Actinomycetota</taxon>
        <taxon>Actinomycetes</taxon>
        <taxon>Micrococcales</taxon>
        <taxon>Cellulomonadaceae</taxon>
        <taxon>Cellulomonas</taxon>
    </lineage>
</organism>
<evidence type="ECO:0000256" key="2">
    <source>
        <dbReference type="ARBA" id="ARBA00022692"/>
    </source>
</evidence>